<proteinExistence type="predicted"/>
<dbReference type="PANTHER" id="PTHR47723">
    <property type="entry name" value="OS05G0353850 PROTEIN"/>
    <property type="match status" value="1"/>
</dbReference>
<reference evidence="2" key="2">
    <citation type="submission" date="2023-05" db="EMBL/GenBank/DDBJ databases">
        <authorList>
            <person name="Schelkunov M.I."/>
        </authorList>
    </citation>
    <scope>NUCLEOTIDE SEQUENCE</scope>
    <source>
        <strain evidence="2">Hsosn_3</strain>
        <tissue evidence="2">Leaf</tissue>
    </source>
</reference>
<name>A0AAD8IUY6_9APIA</name>
<accession>A0AAD8IUY6</accession>
<dbReference type="Pfam" id="PF13456">
    <property type="entry name" value="RVT_3"/>
    <property type="match status" value="1"/>
</dbReference>
<evidence type="ECO:0000313" key="3">
    <source>
        <dbReference type="Proteomes" id="UP001237642"/>
    </source>
</evidence>
<comment type="caution">
    <text evidence="2">The sequence shown here is derived from an EMBL/GenBank/DDBJ whole genome shotgun (WGS) entry which is preliminary data.</text>
</comment>
<sequence>MVYCPFCNCDASEVSLSKCDEGWRPPVQNSILINCDAAVPEGKNGCGLGVDHRGRVLEAQASYFDGEFSVETAESMALRCGLRLAKKLGCRNFWLSSDCINVVEC</sequence>
<dbReference type="InterPro" id="IPR053151">
    <property type="entry name" value="RNase_H-like"/>
</dbReference>
<gene>
    <name evidence="2" type="ORF">POM88_011658</name>
</gene>
<feature type="domain" description="RNase H type-1" evidence="1">
    <location>
        <begin position="47"/>
        <end position="104"/>
    </location>
</feature>
<dbReference type="InterPro" id="IPR012337">
    <property type="entry name" value="RNaseH-like_sf"/>
</dbReference>
<protein>
    <recommendedName>
        <fullName evidence="1">RNase H type-1 domain-containing protein</fullName>
    </recommendedName>
</protein>
<dbReference type="GO" id="GO:0004523">
    <property type="term" value="F:RNA-DNA hybrid ribonuclease activity"/>
    <property type="evidence" value="ECO:0007669"/>
    <property type="project" value="InterPro"/>
</dbReference>
<dbReference type="SUPFAM" id="SSF53098">
    <property type="entry name" value="Ribonuclease H-like"/>
    <property type="match status" value="1"/>
</dbReference>
<dbReference type="GO" id="GO:0003676">
    <property type="term" value="F:nucleic acid binding"/>
    <property type="evidence" value="ECO:0007669"/>
    <property type="project" value="InterPro"/>
</dbReference>
<dbReference type="AlphaFoldDB" id="A0AAD8IUY6"/>
<dbReference type="InterPro" id="IPR002156">
    <property type="entry name" value="RNaseH_domain"/>
</dbReference>
<keyword evidence="3" id="KW-1185">Reference proteome</keyword>
<dbReference type="InterPro" id="IPR036397">
    <property type="entry name" value="RNaseH_sf"/>
</dbReference>
<evidence type="ECO:0000313" key="2">
    <source>
        <dbReference type="EMBL" id="KAK1392602.1"/>
    </source>
</evidence>
<evidence type="ECO:0000259" key="1">
    <source>
        <dbReference type="Pfam" id="PF13456"/>
    </source>
</evidence>
<organism evidence="2 3">
    <name type="scientific">Heracleum sosnowskyi</name>
    <dbReference type="NCBI Taxonomy" id="360622"/>
    <lineage>
        <taxon>Eukaryota</taxon>
        <taxon>Viridiplantae</taxon>
        <taxon>Streptophyta</taxon>
        <taxon>Embryophyta</taxon>
        <taxon>Tracheophyta</taxon>
        <taxon>Spermatophyta</taxon>
        <taxon>Magnoliopsida</taxon>
        <taxon>eudicotyledons</taxon>
        <taxon>Gunneridae</taxon>
        <taxon>Pentapetalae</taxon>
        <taxon>asterids</taxon>
        <taxon>campanulids</taxon>
        <taxon>Apiales</taxon>
        <taxon>Apiaceae</taxon>
        <taxon>Apioideae</taxon>
        <taxon>apioid superclade</taxon>
        <taxon>Tordylieae</taxon>
        <taxon>Tordyliinae</taxon>
        <taxon>Heracleum</taxon>
    </lineage>
</organism>
<dbReference type="PANTHER" id="PTHR47723:SF21">
    <property type="entry name" value="POLYNUCLEOTIDYL TRANSFERASE, RIBONUCLEASE H-LIKE SUPERFAMILY PROTEIN"/>
    <property type="match status" value="1"/>
</dbReference>
<dbReference type="Gene3D" id="3.30.420.10">
    <property type="entry name" value="Ribonuclease H-like superfamily/Ribonuclease H"/>
    <property type="match status" value="1"/>
</dbReference>
<dbReference type="Proteomes" id="UP001237642">
    <property type="component" value="Unassembled WGS sequence"/>
</dbReference>
<reference evidence="2" key="1">
    <citation type="submission" date="2023-02" db="EMBL/GenBank/DDBJ databases">
        <title>Genome of toxic invasive species Heracleum sosnowskyi carries increased number of genes despite the absence of recent whole-genome duplications.</title>
        <authorList>
            <person name="Schelkunov M."/>
            <person name="Shtratnikova V."/>
            <person name="Makarenko M."/>
            <person name="Klepikova A."/>
            <person name="Omelchenko D."/>
            <person name="Novikova G."/>
            <person name="Obukhova E."/>
            <person name="Bogdanov V."/>
            <person name="Penin A."/>
            <person name="Logacheva M."/>
        </authorList>
    </citation>
    <scope>NUCLEOTIDE SEQUENCE</scope>
    <source>
        <strain evidence="2">Hsosn_3</strain>
        <tissue evidence="2">Leaf</tissue>
    </source>
</reference>
<dbReference type="EMBL" id="JAUIZM010000003">
    <property type="protein sequence ID" value="KAK1392602.1"/>
    <property type="molecule type" value="Genomic_DNA"/>
</dbReference>